<evidence type="ECO:0000256" key="1">
    <source>
        <dbReference type="ARBA" id="ARBA00001974"/>
    </source>
</evidence>
<dbReference type="PROSITE" id="PS51324">
    <property type="entry name" value="ERV_ALR"/>
    <property type="match status" value="1"/>
</dbReference>
<keyword evidence="5" id="KW-1015">Disulfide bond</keyword>
<dbReference type="Gene3D" id="1.20.120.310">
    <property type="entry name" value="ERV/ALR sulfhydryl oxidase domain"/>
    <property type="match status" value="1"/>
</dbReference>
<dbReference type="GO" id="GO:0005739">
    <property type="term" value="C:mitochondrion"/>
    <property type="evidence" value="ECO:0007669"/>
    <property type="project" value="TreeGrafter"/>
</dbReference>
<dbReference type="Pfam" id="PF04777">
    <property type="entry name" value="Evr1_Alr"/>
    <property type="match status" value="1"/>
</dbReference>
<evidence type="ECO:0000256" key="7">
    <source>
        <dbReference type="SAM" id="MobiDB-lite"/>
    </source>
</evidence>
<dbReference type="OrthoDB" id="59470at2759"/>
<keyword evidence="10" id="KW-1185">Reference proteome</keyword>
<keyword evidence="3 6" id="KW-0274">FAD</keyword>
<dbReference type="PANTHER" id="PTHR12645">
    <property type="entry name" value="ALR/ERV"/>
    <property type="match status" value="1"/>
</dbReference>
<dbReference type="InterPro" id="IPR039799">
    <property type="entry name" value="ALR/ERV"/>
</dbReference>
<dbReference type="PANTHER" id="PTHR12645:SF1">
    <property type="entry name" value="FAD-LINKED SULFHYDRYL OXIDASE ERV2"/>
    <property type="match status" value="1"/>
</dbReference>
<feature type="region of interest" description="Disordered" evidence="7">
    <location>
        <begin position="213"/>
        <end position="235"/>
    </location>
</feature>
<proteinExistence type="predicted"/>
<evidence type="ECO:0000313" key="10">
    <source>
        <dbReference type="Proteomes" id="UP000078512"/>
    </source>
</evidence>
<keyword evidence="4 6" id="KW-0560">Oxidoreductase</keyword>
<feature type="domain" description="ERV/ALR sulfhydryl oxidase" evidence="8">
    <location>
        <begin position="77"/>
        <end position="177"/>
    </location>
</feature>
<evidence type="ECO:0000256" key="3">
    <source>
        <dbReference type="ARBA" id="ARBA00022827"/>
    </source>
</evidence>
<dbReference type="STRING" id="1314771.A0A197K509"/>
<dbReference type="InterPro" id="IPR036774">
    <property type="entry name" value="ERV/ALR_sulphydryl_oxid_sf"/>
</dbReference>
<evidence type="ECO:0000256" key="4">
    <source>
        <dbReference type="ARBA" id="ARBA00023002"/>
    </source>
</evidence>
<feature type="compositionally biased region" description="Acidic residues" evidence="7">
    <location>
        <begin position="226"/>
        <end position="235"/>
    </location>
</feature>
<dbReference type="EC" id="1.8.3.2" evidence="6"/>
<organism evidence="9 10">
    <name type="scientific">Linnemannia elongata AG-77</name>
    <dbReference type="NCBI Taxonomy" id="1314771"/>
    <lineage>
        <taxon>Eukaryota</taxon>
        <taxon>Fungi</taxon>
        <taxon>Fungi incertae sedis</taxon>
        <taxon>Mucoromycota</taxon>
        <taxon>Mortierellomycotina</taxon>
        <taxon>Mortierellomycetes</taxon>
        <taxon>Mortierellales</taxon>
        <taxon>Mortierellaceae</taxon>
        <taxon>Linnemannia</taxon>
    </lineage>
</organism>
<evidence type="ECO:0000256" key="6">
    <source>
        <dbReference type="RuleBase" id="RU371123"/>
    </source>
</evidence>
<sequence>MSSAIPRRIRLKSPLAIIALCFIGLVTIPSLFFLTPKPTFSLQEQQQQQQHSNPVKGDIYVDPFLSEGGVIMPQLGNATAKAELGRATWKLLHTMASRYPLKPKPDERAAIKQWIYLLSRLYPCGECADHFQEMLKQHPPQTSSRASLSNWACSVHNIVNIRLGKPEFDCSTLADVYKCGCADEPIAEEDGVSPVDAAAGGLAEGTDALAALTSSQQDRDTIVDAVESEQEDAQR</sequence>
<dbReference type="FunFam" id="1.20.120.310:FF:000002">
    <property type="entry name" value="Sulfhydryl oxidase"/>
    <property type="match status" value="1"/>
</dbReference>
<dbReference type="SUPFAM" id="SSF69000">
    <property type="entry name" value="FAD-dependent thiol oxidase"/>
    <property type="match status" value="1"/>
</dbReference>
<protein>
    <recommendedName>
        <fullName evidence="6">Sulfhydryl oxidase</fullName>
        <ecNumber evidence="6">1.8.3.2</ecNumber>
    </recommendedName>
</protein>
<evidence type="ECO:0000259" key="8">
    <source>
        <dbReference type="PROSITE" id="PS51324"/>
    </source>
</evidence>
<dbReference type="Proteomes" id="UP000078512">
    <property type="component" value="Unassembled WGS sequence"/>
</dbReference>
<comment type="catalytic activity">
    <reaction evidence="6">
        <text>2 R'C(R)SH + O2 = R'C(R)S-S(R)CR' + H2O2</text>
        <dbReference type="Rhea" id="RHEA:17357"/>
        <dbReference type="ChEBI" id="CHEBI:15379"/>
        <dbReference type="ChEBI" id="CHEBI:16240"/>
        <dbReference type="ChEBI" id="CHEBI:16520"/>
        <dbReference type="ChEBI" id="CHEBI:17412"/>
        <dbReference type="EC" id="1.8.3.2"/>
    </reaction>
</comment>
<accession>A0A197K509</accession>
<evidence type="ECO:0000256" key="2">
    <source>
        <dbReference type="ARBA" id="ARBA00022630"/>
    </source>
</evidence>
<name>A0A197K509_9FUNG</name>
<keyword evidence="2 6" id="KW-0285">Flavoprotein</keyword>
<gene>
    <name evidence="9" type="ORF">K457DRAFT_135608</name>
</gene>
<reference evidence="9 10" key="1">
    <citation type="submission" date="2016-05" db="EMBL/GenBank/DDBJ databases">
        <title>Genome sequencing reveals origins of a unique bacterial endosymbiosis in the earliest lineages of terrestrial Fungi.</title>
        <authorList>
            <consortium name="DOE Joint Genome Institute"/>
            <person name="Uehling J."/>
            <person name="Gryganskyi A."/>
            <person name="Hameed K."/>
            <person name="Tschaplinski T."/>
            <person name="Misztal P."/>
            <person name="Wu S."/>
            <person name="Desiro A."/>
            <person name="Vande Pol N."/>
            <person name="Du Z.-Y."/>
            <person name="Zienkiewicz A."/>
            <person name="Zienkiewicz K."/>
            <person name="Morin E."/>
            <person name="Tisserant E."/>
            <person name="Splivallo R."/>
            <person name="Hainaut M."/>
            <person name="Henrissat B."/>
            <person name="Ohm R."/>
            <person name="Kuo A."/>
            <person name="Yan J."/>
            <person name="Lipzen A."/>
            <person name="Nolan M."/>
            <person name="Labutti K."/>
            <person name="Barry K."/>
            <person name="Goldstein A."/>
            <person name="Labbe J."/>
            <person name="Schadt C."/>
            <person name="Tuskan G."/>
            <person name="Grigoriev I."/>
            <person name="Martin F."/>
            <person name="Vilgalys R."/>
            <person name="Bonito G."/>
        </authorList>
    </citation>
    <scope>NUCLEOTIDE SEQUENCE [LARGE SCALE GENOMIC DNA]</scope>
    <source>
        <strain evidence="9 10">AG-77</strain>
    </source>
</reference>
<dbReference type="EMBL" id="KV442026">
    <property type="protein sequence ID" value="OAQ32268.1"/>
    <property type="molecule type" value="Genomic_DNA"/>
</dbReference>
<comment type="cofactor">
    <cofactor evidence="1 6">
        <name>FAD</name>
        <dbReference type="ChEBI" id="CHEBI:57692"/>
    </cofactor>
</comment>
<evidence type="ECO:0000313" key="9">
    <source>
        <dbReference type="EMBL" id="OAQ32268.1"/>
    </source>
</evidence>
<dbReference type="GO" id="GO:0050660">
    <property type="term" value="F:flavin adenine dinucleotide binding"/>
    <property type="evidence" value="ECO:0007669"/>
    <property type="project" value="TreeGrafter"/>
</dbReference>
<evidence type="ECO:0000256" key="5">
    <source>
        <dbReference type="ARBA" id="ARBA00023157"/>
    </source>
</evidence>
<dbReference type="GO" id="GO:0016971">
    <property type="term" value="F:flavin-dependent sulfhydryl oxidase activity"/>
    <property type="evidence" value="ECO:0007669"/>
    <property type="project" value="InterPro"/>
</dbReference>
<dbReference type="AlphaFoldDB" id="A0A197K509"/>
<dbReference type="InterPro" id="IPR017905">
    <property type="entry name" value="ERV/ALR_sulphydryl_oxidase"/>
</dbReference>